<dbReference type="FunFam" id="3.20.20.300:FF:000003">
    <property type="entry name" value="Beta-D-glucan exohydrolase isoenzyme ExoI"/>
    <property type="match status" value="1"/>
</dbReference>
<evidence type="ECO:0000256" key="1">
    <source>
        <dbReference type="ARBA" id="ARBA00022801"/>
    </source>
</evidence>
<evidence type="ECO:0000259" key="4">
    <source>
        <dbReference type="Pfam" id="PF00933"/>
    </source>
</evidence>
<keyword evidence="7" id="KW-1185">Reference proteome</keyword>
<dbReference type="InterPro" id="IPR001764">
    <property type="entry name" value="Glyco_hydro_3_N"/>
</dbReference>
<dbReference type="GO" id="GO:0009251">
    <property type="term" value="P:glucan catabolic process"/>
    <property type="evidence" value="ECO:0007669"/>
    <property type="project" value="TreeGrafter"/>
</dbReference>
<feature type="domain" description="Glycoside hydrolase family 3 N-terminal" evidence="4">
    <location>
        <begin position="96"/>
        <end position="451"/>
    </location>
</feature>
<keyword evidence="1" id="KW-0378">Hydrolase</keyword>
<dbReference type="OrthoDB" id="47059at2759"/>
<dbReference type="PANTHER" id="PTHR30620">
    <property type="entry name" value="PERIPLASMIC BETA-GLUCOSIDASE-RELATED"/>
    <property type="match status" value="1"/>
</dbReference>
<evidence type="ECO:0000256" key="3">
    <source>
        <dbReference type="SAM" id="Phobius"/>
    </source>
</evidence>
<dbReference type="Gene3D" id="3.20.20.300">
    <property type="entry name" value="Glycoside hydrolase, family 3, N-terminal domain"/>
    <property type="match status" value="1"/>
</dbReference>
<keyword evidence="3" id="KW-1133">Transmembrane helix</keyword>
<keyword evidence="3" id="KW-0472">Membrane</keyword>
<dbReference type="PRINTS" id="PR00133">
    <property type="entry name" value="GLHYDRLASE3"/>
</dbReference>
<dbReference type="GO" id="GO:0008422">
    <property type="term" value="F:beta-glucosidase activity"/>
    <property type="evidence" value="ECO:0007669"/>
    <property type="project" value="TreeGrafter"/>
</dbReference>
<dbReference type="Pfam" id="PF01915">
    <property type="entry name" value="Glyco_hydro_3_C"/>
    <property type="match status" value="1"/>
</dbReference>
<accession>A0A8T0NA59</accession>
<dbReference type="SUPFAM" id="SSF51445">
    <property type="entry name" value="(Trans)glycosidases"/>
    <property type="match status" value="1"/>
</dbReference>
<feature type="domain" description="Glycoside hydrolase family 3 C-terminal" evidence="5">
    <location>
        <begin position="488"/>
        <end position="696"/>
    </location>
</feature>
<dbReference type="Gene3D" id="3.40.50.1700">
    <property type="entry name" value="Glycoside hydrolase family 3 C-terminal domain"/>
    <property type="match status" value="1"/>
</dbReference>
<evidence type="ECO:0000313" key="7">
    <source>
        <dbReference type="Proteomes" id="UP000823388"/>
    </source>
</evidence>
<keyword evidence="3" id="KW-0812">Transmembrane</keyword>
<dbReference type="FunFam" id="3.40.50.1700:FF:000002">
    <property type="entry name" value="Glycosyl hydrolase family protein"/>
    <property type="match status" value="1"/>
</dbReference>
<dbReference type="InterPro" id="IPR036962">
    <property type="entry name" value="Glyco_hydro_3_N_sf"/>
</dbReference>
<proteinExistence type="predicted"/>
<organism evidence="6 7">
    <name type="scientific">Panicum virgatum</name>
    <name type="common">Blackwell switchgrass</name>
    <dbReference type="NCBI Taxonomy" id="38727"/>
    <lineage>
        <taxon>Eukaryota</taxon>
        <taxon>Viridiplantae</taxon>
        <taxon>Streptophyta</taxon>
        <taxon>Embryophyta</taxon>
        <taxon>Tracheophyta</taxon>
        <taxon>Spermatophyta</taxon>
        <taxon>Magnoliopsida</taxon>
        <taxon>Liliopsida</taxon>
        <taxon>Poales</taxon>
        <taxon>Poaceae</taxon>
        <taxon>PACMAD clade</taxon>
        <taxon>Panicoideae</taxon>
        <taxon>Panicodae</taxon>
        <taxon>Paniceae</taxon>
        <taxon>Panicinae</taxon>
        <taxon>Panicum</taxon>
        <taxon>Panicum sect. Hiantes</taxon>
    </lineage>
</organism>
<evidence type="ECO:0000259" key="5">
    <source>
        <dbReference type="Pfam" id="PF01915"/>
    </source>
</evidence>
<evidence type="ECO:0000256" key="2">
    <source>
        <dbReference type="ARBA" id="ARBA00023295"/>
    </source>
</evidence>
<dbReference type="Pfam" id="PF00933">
    <property type="entry name" value="Glyco_hydro_3"/>
    <property type="match status" value="1"/>
</dbReference>
<gene>
    <name evidence="6" type="ORF">PVAP13_9KG465307</name>
</gene>
<feature type="transmembrane region" description="Helical" evidence="3">
    <location>
        <begin position="50"/>
        <end position="73"/>
    </location>
</feature>
<comment type="caution">
    <text evidence="6">The sequence shown here is derived from an EMBL/GenBank/DDBJ whole genome shotgun (WGS) entry which is preliminary data.</text>
</comment>
<dbReference type="PANTHER" id="PTHR30620:SF83">
    <property type="entry name" value="GLYCOSYL HYDROLASE FAMILY 3 N TERMINAL DOMAIN CONTAINING PROTEIN, EXPRESSED"/>
    <property type="match status" value="1"/>
</dbReference>
<dbReference type="SUPFAM" id="SSF52279">
    <property type="entry name" value="Beta-D-glucan exohydrolase, C-terminal domain"/>
    <property type="match status" value="1"/>
</dbReference>
<keyword evidence="2" id="KW-0326">Glycosidase</keyword>
<dbReference type="InterPro" id="IPR002772">
    <property type="entry name" value="Glyco_hydro_3_C"/>
</dbReference>
<dbReference type="EMBL" id="CM029053">
    <property type="protein sequence ID" value="KAG2545873.1"/>
    <property type="molecule type" value="Genomic_DNA"/>
</dbReference>
<dbReference type="AlphaFoldDB" id="A0A8T0NA59"/>
<dbReference type="Proteomes" id="UP000823388">
    <property type="component" value="Chromosome 9K"/>
</dbReference>
<reference evidence="6" key="1">
    <citation type="submission" date="2020-05" db="EMBL/GenBank/DDBJ databases">
        <title>WGS assembly of Panicum virgatum.</title>
        <authorList>
            <person name="Lovell J.T."/>
            <person name="Jenkins J."/>
            <person name="Shu S."/>
            <person name="Juenger T.E."/>
            <person name="Schmutz J."/>
        </authorList>
    </citation>
    <scope>NUCLEOTIDE SEQUENCE</scope>
    <source>
        <strain evidence="6">AP13</strain>
    </source>
</reference>
<dbReference type="InterPro" id="IPR036881">
    <property type="entry name" value="Glyco_hydro_3_C_sf"/>
</dbReference>
<dbReference type="InterPro" id="IPR017853">
    <property type="entry name" value="GH"/>
</dbReference>
<dbReference type="InterPro" id="IPR051915">
    <property type="entry name" value="Cellulose_Degrad_GH3"/>
</dbReference>
<sequence>MGGGEIAGRIRSGVLEPLEDRFTEILIWSLQCYDAQVRKRLVPLLRRHRMALLTAPAVAALLLLFWSAAYGGAQLPYKDPSLPVEARVKDLLGRMTLAEKIGQMTQIERKVASPQVLKDNFIGSLLSGGGSVPRLQATAADWMSMISDYQKACLSTRLGIPMIYGIDAVHGHNNVYGATIFPHNVALGATRDPDLVKRIGAATALEVRATGIQYAFAPCIAVCRDPRWGRCYESYSEDHKIVQAMTELIPGLQGDVPQNFTSGMPYVAGQNKVAACAKHFVGDGGTHDGINENNTIIDRPGLMSIHMPAYLDSLRKGVSTVMISYSSWNGIKMHANHNLITNFLKGRLNFKVNKNCNFKESIGLDYVVLRFYFFRSLQGFTISDWEGIDRITSPAGANYSYSVQAGILAGIDMIMVPNNYQSFISILTGHVNSGVIPMSRIDDAVTRILRVKFTMGLFENPMPDATLADQLGKKEHRDLAREAVRKSLVLLKNGKPGDAPLLPLPKKAAKILVAGSHADNLGYQCGGWTIEWQGDTGRITVGTTILDSVKAAVDPSTAVVFAENPDADFVKNGGFSYAIVAVGEHPYTETQGDSMNLTIPDPGPSTIQTVCGAVRCATLLVTGRPVVIQPFLGATDALVAAWLPGSEGQGVTDVLFGDYGFTGKLPRTWFKSVDQLPMNVGDAHYDPLFPLGFGLTTNGNAY</sequence>
<protein>
    <submittedName>
        <fullName evidence="6">Uncharacterized protein</fullName>
    </submittedName>
</protein>
<evidence type="ECO:0000313" key="6">
    <source>
        <dbReference type="EMBL" id="KAG2545873.1"/>
    </source>
</evidence>
<name>A0A8T0NA59_PANVG</name>